<keyword evidence="2" id="KW-1185">Reference proteome</keyword>
<dbReference type="Proteomes" id="UP001595683">
    <property type="component" value="Unassembled WGS sequence"/>
</dbReference>
<organism evidence="1 2">
    <name type="scientific">Novosphingobium pokkalii</name>
    <dbReference type="NCBI Taxonomy" id="1770194"/>
    <lineage>
        <taxon>Bacteria</taxon>
        <taxon>Pseudomonadati</taxon>
        <taxon>Pseudomonadota</taxon>
        <taxon>Alphaproteobacteria</taxon>
        <taxon>Sphingomonadales</taxon>
        <taxon>Sphingomonadaceae</taxon>
        <taxon>Novosphingobium</taxon>
    </lineage>
</organism>
<reference evidence="2" key="1">
    <citation type="journal article" date="2019" name="Int. J. Syst. Evol. Microbiol.">
        <title>The Global Catalogue of Microorganisms (GCM) 10K type strain sequencing project: providing services to taxonomists for standard genome sequencing and annotation.</title>
        <authorList>
            <consortium name="The Broad Institute Genomics Platform"/>
            <consortium name="The Broad Institute Genome Sequencing Center for Infectious Disease"/>
            <person name="Wu L."/>
            <person name="Ma J."/>
        </authorList>
    </citation>
    <scope>NUCLEOTIDE SEQUENCE [LARGE SCALE GENOMIC DNA]</scope>
    <source>
        <strain evidence="2">KCTC 42224</strain>
    </source>
</reference>
<sequence length="50" mass="5428">MTDAWKRAVSADIYGLSGGLHAARRTCIRGRHGDRQAAFLTDRAIAGEVE</sequence>
<protein>
    <submittedName>
        <fullName evidence="1">Uncharacterized protein</fullName>
    </submittedName>
</protein>
<evidence type="ECO:0000313" key="1">
    <source>
        <dbReference type="EMBL" id="MFC3672785.1"/>
    </source>
</evidence>
<comment type="caution">
    <text evidence="1">The sequence shown here is derived from an EMBL/GenBank/DDBJ whole genome shotgun (WGS) entry which is preliminary data.</text>
</comment>
<dbReference type="RefSeq" id="WP_191325511.1">
    <property type="nucleotide sequence ID" value="NZ_BMZP01000018.1"/>
</dbReference>
<dbReference type="EMBL" id="JBHRYE010000024">
    <property type="protein sequence ID" value="MFC3672785.1"/>
    <property type="molecule type" value="Genomic_DNA"/>
</dbReference>
<proteinExistence type="predicted"/>
<name>A0ABV7V5S6_9SPHN</name>
<accession>A0ABV7V5S6</accession>
<gene>
    <name evidence="1" type="ORF">ACFOOT_15290</name>
</gene>
<evidence type="ECO:0000313" key="2">
    <source>
        <dbReference type="Proteomes" id="UP001595683"/>
    </source>
</evidence>